<dbReference type="HOGENOM" id="CLU_2357452_0_0_3"/>
<accession>Q7V596</accession>
<dbReference type="Proteomes" id="UP000001423">
    <property type="component" value="Chromosome"/>
</dbReference>
<gene>
    <name evidence="1" type="ordered locus">PMT_1676</name>
</gene>
<dbReference type="KEGG" id="pmt:PMT_1676"/>
<evidence type="ECO:0000313" key="2">
    <source>
        <dbReference type="Proteomes" id="UP000001423"/>
    </source>
</evidence>
<sequence length="96" mass="10974">MSNELLNVHQEIRLSLRFDHLADCHWLFESCVPWSQPSSTLPWEFLSLRGLGQIDHPVVHLKGGETEAWGKSVMESSVCRPVDSSMVCREIISLWP</sequence>
<name>Q7V596_PROMM</name>
<proteinExistence type="predicted"/>
<protein>
    <submittedName>
        <fullName evidence="1">Possible E2 (Early) protein, C terminal</fullName>
    </submittedName>
</protein>
<organism evidence="1 2">
    <name type="scientific">Prochlorococcus marinus (strain MIT 9313)</name>
    <dbReference type="NCBI Taxonomy" id="74547"/>
    <lineage>
        <taxon>Bacteria</taxon>
        <taxon>Bacillati</taxon>
        <taxon>Cyanobacteriota</taxon>
        <taxon>Cyanophyceae</taxon>
        <taxon>Synechococcales</taxon>
        <taxon>Prochlorococcaceae</taxon>
        <taxon>Prochlorococcus</taxon>
    </lineage>
</organism>
<reference evidence="1 2" key="1">
    <citation type="journal article" date="2003" name="Nature">
        <title>Genome divergence in two Prochlorococcus ecotypes reflects oceanic niche differentiation.</title>
        <authorList>
            <person name="Rocap G."/>
            <person name="Larimer F.W."/>
            <person name="Lamerdin J.E."/>
            <person name="Malfatti S."/>
            <person name="Chain P."/>
            <person name="Ahlgren N.A."/>
            <person name="Arellano A."/>
            <person name="Coleman M."/>
            <person name="Hauser L."/>
            <person name="Hess W.R."/>
            <person name="Johnson Z.I."/>
            <person name="Land M.L."/>
            <person name="Lindell D."/>
            <person name="Post A.F."/>
            <person name="Regala W."/>
            <person name="Shah M."/>
            <person name="Shaw S.L."/>
            <person name="Steglich C."/>
            <person name="Sullivan M.B."/>
            <person name="Ting C.S."/>
            <person name="Tolonen A."/>
            <person name="Webb E.A."/>
            <person name="Zinser E.R."/>
            <person name="Chisholm S.W."/>
        </authorList>
    </citation>
    <scope>NUCLEOTIDE SEQUENCE [LARGE SCALE GENOMIC DNA]</scope>
    <source>
        <strain evidence="2">MIT 9313</strain>
    </source>
</reference>
<keyword evidence="2" id="KW-1185">Reference proteome</keyword>
<dbReference type="EMBL" id="BX548175">
    <property type="protein sequence ID" value="CAE21851.1"/>
    <property type="molecule type" value="Genomic_DNA"/>
</dbReference>
<evidence type="ECO:0000313" key="1">
    <source>
        <dbReference type="EMBL" id="CAE21851.1"/>
    </source>
</evidence>
<dbReference type="AlphaFoldDB" id="Q7V596"/>